<dbReference type="Proteomes" id="UP001515500">
    <property type="component" value="Chromosome 16"/>
</dbReference>
<dbReference type="GeneID" id="120279398"/>
<evidence type="ECO:0000313" key="2">
    <source>
        <dbReference type="Proteomes" id="UP001515500"/>
    </source>
</evidence>
<proteinExistence type="predicted"/>
<gene>
    <name evidence="3" type="primary">LOC120279398</name>
</gene>
<name>A0AB40CUL4_DIOCR</name>
<dbReference type="AlphaFoldDB" id="A0AB40CUL4"/>
<evidence type="ECO:0000256" key="1">
    <source>
        <dbReference type="SAM" id="MobiDB-lite"/>
    </source>
</evidence>
<accession>A0AB40CUL4</accession>
<evidence type="ECO:0000313" key="3">
    <source>
        <dbReference type="RefSeq" id="XP_039142265.1"/>
    </source>
</evidence>
<keyword evidence="2" id="KW-1185">Reference proteome</keyword>
<dbReference type="RefSeq" id="XP_039142265.1">
    <property type="nucleotide sequence ID" value="XM_039286331.1"/>
</dbReference>
<organism evidence="2 3">
    <name type="scientific">Dioscorea cayennensis subsp. rotundata</name>
    <name type="common">White Guinea yam</name>
    <name type="synonym">Dioscorea rotundata</name>
    <dbReference type="NCBI Taxonomy" id="55577"/>
    <lineage>
        <taxon>Eukaryota</taxon>
        <taxon>Viridiplantae</taxon>
        <taxon>Streptophyta</taxon>
        <taxon>Embryophyta</taxon>
        <taxon>Tracheophyta</taxon>
        <taxon>Spermatophyta</taxon>
        <taxon>Magnoliopsida</taxon>
        <taxon>Liliopsida</taxon>
        <taxon>Dioscoreales</taxon>
        <taxon>Dioscoreaceae</taxon>
        <taxon>Dioscorea</taxon>
    </lineage>
</organism>
<sequence>MNPPLTNFGASYAPQPHKINNPVNDIQPKYKDGFLMETQKFQGSFNSNASNGLLDVVIKPDLAEAAFMDGDIGCDMYSLGACM</sequence>
<feature type="region of interest" description="Disordered" evidence="1">
    <location>
        <begin position="1"/>
        <end position="23"/>
    </location>
</feature>
<reference evidence="3" key="1">
    <citation type="submission" date="2025-08" db="UniProtKB">
        <authorList>
            <consortium name="RefSeq"/>
        </authorList>
    </citation>
    <scope>IDENTIFICATION</scope>
</reference>
<protein>
    <submittedName>
        <fullName evidence="3">Two-component response regulator ORR22-like</fullName>
    </submittedName>
</protein>